<name>M2MTV7_BAUPA</name>
<dbReference type="HOGENOM" id="CLU_016785_0_1_1"/>
<dbReference type="InterPro" id="IPR041667">
    <property type="entry name" value="Cupin_8"/>
</dbReference>
<feature type="domain" description="JmjC" evidence="1">
    <location>
        <begin position="256"/>
        <end position="435"/>
    </location>
</feature>
<dbReference type="OMA" id="REYMRAF"/>
<protein>
    <recommendedName>
        <fullName evidence="1">JmjC domain-containing protein</fullName>
    </recommendedName>
</protein>
<gene>
    <name evidence="2" type="ORF">BAUCODRAFT_61056</name>
</gene>
<dbReference type="PROSITE" id="PS51184">
    <property type="entry name" value="JMJC"/>
    <property type="match status" value="1"/>
</dbReference>
<organism evidence="2 3">
    <name type="scientific">Baudoinia panamericana (strain UAMH 10762)</name>
    <name type="common">Angels' share fungus</name>
    <name type="synonym">Baudoinia compniacensis (strain UAMH 10762)</name>
    <dbReference type="NCBI Taxonomy" id="717646"/>
    <lineage>
        <taxon>Eukaryota</taxon>
        <taxon>Fungi</taxon>
        <taxon>Dikarya</taxon>
        <taxon>Ascomycota</taxon>
        <taxon>Pezizomycotina</taxon>
        <taxon>Dothideomycetes</taxon>
        <taxon>Dothideomycetidae</taxon>
        <taxon>Mycosphaerellales</taxon>
        <taxon>Teratosphaeriaceae</taxon>
        <taxon>Baudoinia</taxon>
    </lineage>
</organism>
<dbReference type="InterPro" id="IPR003347">
    <property type="entry name" value="JmjC_dom"/>
</dbReference>
<dbReference type="GeneID" id="19115886"/>
<dbReference type="OrthoDB" id="47172at2759"/>
<dbReference type="PANTHER" id="PTHR12461">
    <property type="entry name" value="HYPOXIA-INDUCIBLE FACTOR 1 ALPHA INHIBITOR-RELATED"/>
    <property type="match status" value="1"/>
</dbReference>
<dbReference type="SMART" id="SM00558">
    <property type="entry name" value="JmjC"/>
    <property type="match status" value="1"/>
</dbReference>
<dbReference type="KEGG" id="bcom:BAUCODRAFT_61056"/>
<dbReference type="SUPFAM" id="SSF51197">
    <property type="entry name" value="Clavaminate synthase-like"/>
    <property type="match status" value="1"/>
</dbReference>
<dbReference type="STRING" id="717646.M2MTV7"/>
<accession>M2MTV7</accession>
<evidence type="ECO:0000259" key="1">
    <source>
        <dbReference type="PROSITE" id="PS51184"/>
    </source>
</evidence>
<sequence length="435" mass="48399">MKRGVADVEVDAQHGRGRLGCLADFITDLLSQPALNETIHLCGPAPLRVIENCPGTVLDLTYEKLHSFSYSKVPSQWRRLYEEASLYRASELVVEATLDGDVWLDAVVRILDTGIILAGAPGRGPVFRRIFGQLEQLVTPDLGHDIPATFDVVPQRAVDSGSAVPRAVHVLDLEGFQKWLGKGAGPLIVPGAMGHWPASQLWHDPNYLLRRTLGGRRLVPVEIGESYTSEGWSQRLMTIREYMRAFLLPSEPAEVGYLAQYDLFAQIPALRNDIVVPDYCYAATELDEDSLRTSGLGNAEPLDEPLLNAWLGPKGTKTPLHTDPYHNILCQVVGYKYIRLYAPSQTPNVYPRGLDENGISMENTSHVDVSVFRASLSESCELDVEGGLRKLFPLFEKAKYVEAVLAPGECMYIPVGWWHYVESLTTSFSVSFWWT</sequence>
<reference evidence="2 3" key="1">
    <citation type="journal article" date="2012" name="PLoS Pathog.">
        <title>Diverse lifestyles and strategies of plant pathogenesis encoded in the genomes of eighteen Dothideomycetes fungi.</title>
        <authorList>
            <person name="Ohm R.A."/>
            <person name="Feau N."/>
            <person name="Henrissat B."/>
            <person name="Schoch C.L."/>
            <person name="Horwitz B.A."/>
            <person name="Barry K.W."/>
            <person name="Condon B.J."/>
            <person name="Copeland A.C."/>
            <person name="Dhillon B."/>
            <person name="Glaser F."/>
            <person name="Hesse C.N."/>
            <person name="Kosti I."/>
            <person name="LaButti K."/>
            <person name="Lindquist E.A."/>
            <person name="Lucas S."/>
            <person name="Salamov A.A."/>
            <person name="Bradshaw R.E."/>
            <person name="Ciuffetti L."/>
            <person name="Hamelin R.C."/>
            <person name="Kema G.H.J."/>
            <person name="Lawrence C."/>
            <person name="Scott J.A."/>
            <person name="Spatafora J.W."/>
            <person name="Turgeon B.G."/>
            <person name="de Wit P.J.G.M."/>
            <person name="Zhong S."/>
            <person name="Goodwin S.B."/>
            <person name="Grigoriev I.V."/>
        </authorList>
    </citation>
    <scope>NUCLEOTIDE SEQUENCE [LARGE SCALE GENOMIC DNA]</scope>
    <source>
        <strain evidence="2 3">UAMH 10762</strain>
    </source>
</reference>
<proteinExistence type="predicted"/>
<keyword evidence="3" id="KW-1185">Reference proteome</keyword>
<dbReference type="Proteomes" id="UP000011761">
    <property type="component" value="Unassembled WGS sequence"/>
</dbReference>
<dbReference type="FunFam" id="2.60.120.650:FF:000046">
    <property type="entry name" value="JmjC domain-containing protein D"/>
    <property type="match status" value="1"/>
</dbReference>
<dbReference type="PANTHER" id="PTHR12461:SF101">
    <property type="entry name" value="TRNA WYBUTOSINE-SYNTHESIZING PROTEIN 4"/>
    <property type="match status" value="1"/>
</dbReference>
<dbReference type="RefSeq" id="XP_007671541.1">
    <property type="nucleotide sequence ID" value="XM_007673351.1"/>
</dbReference>
<dbReference type="EMBL" id="KB445550">
    <property type="protein sequence ID" value="EMD00357.1"/>
    <property type="molecule type" value="Genomic_DNA"/>
</dbReference>
<dbReference type="eggNOG" id="KOG2132">
    <property type="taxonomic scope" value="Eukaryota"/>
</dbReference>
<evidence type="ECO:0000313" key="3">
    <source>
        <dbReference type="Proteomes" id="UP000011761"/>
    </source>
</evidence>
<dbReference type="Gene3D" id="2.60.120.650">
    <property type="entry name" value="Cupin"/>
    <property type="match status" value="1"/>
</dbReference>
<dbReference type="AlphaFoldDB" id="M2MTV7"/>
<evidence type="ECO:0000313" key="2">
    <source>
        <dbReference type="EMBL" id="EMD00357.1"/>
    </source>
</evidence>
<dbReference type="Pfam" id="PF13621">
    <property type="entry name" value="Cupin_8"/>
    <property type="match status" value="1"/>
</dbReference>